<dbReference type="eggNOG" id="ENOG502S60U">
    <property type="taxonomic scope" value="Eukaryota"/>
</dbReference>
<keyword evidence="3" id="KW-1185">Reference proteome</keyword>
<dbReference type="VEuPathDB" id="TriTrypDB:LPMP_091360"/>
<evidence type="ECO:0008006" key="4">
    <source>
        <dbReference type="Google" id="ProtNLM"/>
    </source>
</evidence>
<name>A0A088RJR6_LEIPA</name>
<dbReference type="GeneID" id="22572706"/>
<gene>
    <name evidence="2" type="ORF">LPMP_091360</name>
</gene>
<dbReference type="KEGG" id="lpan:LPMP_091360"/>
<dbReference type="EMBL" id="CP009378">
    <property type="protein sequence ID" value="AIN96050.1"/>
    <property type="molecule type" value="Genomic_DNA"/>
</dbReference>
<organism evidence="2 3">
    <name type="scientific">Leishmania panamensis</name>
    <dbReference type="NCBI Taxonomy" id="5679"/>
    <lineage>
        <taxon>Eukaryota</taxon>
        <taxon>Discoba</taxon>
        <taxon>Euglenozoa</taxon>
        <taxon>Kinetoplastea</taxon>
        <taxon>Metakinetoplastina</taxon>
        <taxon>Trypanosomatida</taxon>
        <taxon>Trypanosomatidae</taxon>
        <taxon>Leishmaniinae</taxon>
        <taxon>Leishmania</taxon>
        <taxon>Leishmania guyanensis species complex</taxon>
    </lineage>
</organism>
<dbReference type="VEuPathDB" id="TriTrypDB:LPAL13_090019100"/>
<proteinExistence type="predicted"/>
<evidence type="ECO:0000256" key="1">
    <source>
        <dbReference type="SAM" id="Phobius"/>
    </source>
</evidence>
<protein>
    <recommendedName>
        <fullName evidence="4">Transmembrane protein</fullName>
    </recommendedName>
</protein>
<dbReference type="AlphaFoldDB" id="A0A088RJR6"/>
<evidence type="ECO:0000313" key="3">
    <source>
        <dbReference type="Proteomes" id="UP000063063"/>
    </source>
</evidence>
<dbReference type="RefSeq" id="XP_010704372.1">
    <property type="nucleotide sequence ID" value="XM_010706070.1"/>
</dbReference>
<feature type="transmembrane region" description="Helical" evidence="1">
    <location>
        <begin position="68"/>
        <end position="90"/>
    </location>
</feature>
<sequence>MQAPKEGVSAEKGEAIPTARQSLSETPFMADPAEVAALDIPVEYVRRIEDAQRVYGNHYMEHRMYTNAWNHAVMTVGFQCCWLGVGAWIVSRSLRYSDPMNSLVARWAQHSWVRRLTTPISCLGAFIFTATCTQLPYDFRLLREASAGIETQRALMKRAMDARHVAYQAGKVAKEQLEAREAEAFAKDMKLQ</sequence>
<dbReference type="Proteomes" id="UP000063063">
    <property type="component" value="Chromosome 9"/>
</dbReference>
<evidence type="ECO:0000313" key="2">
    <source>
        <dbReference type="EMBL" id="AIN96050.1"/>
    </source>
</evidence>
<keyword evidence="1" id="KW-0472">Membrane</keyword>
<dbReference type="OrthoDB" id="271533at2759"/>
<keyword evidence="1" id="KW-0812">Transmembrane</keyword>
<reference evidence="2 3" key="1">
    <citation type="journal article" date="2015" name="Sci. Rep.">
        <title>The genome of Leishmania panamensis: insights into genomics of the L. (Viannia) subgenus.</title>
        <authorList>
            <person name="Llanes A."/>
            <person name="Restrepo C.M."/>
            <person name="Vecchio G.D."/>
            <person name="Anguizola F.J."/>
            <person name="Lleonart R."/>
        </authorList>
    </citation>
    <scope>NUCLEOTIDE SEQUENCE [LARGE SCALE GENOMIC DNA]</scope>
    <source>
        <strain evidence="2 3">MHOM/PA/94/PSC-1</strain>
    </source>
</reference>
<keyword evidence="1" id="KW-1133">Transmembrane helix</keyword>
<accession>A0A088RJR6</accession>